<organism evidence="2">
    <name type="scientific">Anguilla anguilla</name>
    <name type="common">European freshwater eel</name>
    <name type="synonym">Muraena anguilla</name>
    <dbReference type="NCBI Taxonomy" id="7936"/>
    <lineage>
        <taxon>Eukaryota</taxon>
        <taxon>Metazoa</taxon>
        <taxon>Chordata</taxon>
        <taxon>Craniata</taxon>
        <taxon>Vertebrata</taxon>
        <taxon>Euteleostomi</taxon>
        <taxon>Actinopterygii</taxon>
        <taxon>Neopterygii</taxon>
        <taxon>Teleostei</taxon>
        <taxon>Anguilliformes</taxon>
        <taxon>Anguillidae</taxon>
        <taxon>Anguilla</taxon>
    </lineage>
</organism>
<accession>A0A0E9T4D6</accession>
<dbReference type="AlphaFoldDB" id="A0A0E9T4D6"/>
<dbReference type="EMBL" id="GBXM01060098">
    <property type="protein sequence ID" value="JAH48479.1"/>
    <property type="molecule type" value="Transcribed_RNA"/>
</dbReference>
<sequence>MRESYDLQGKEPAIPNATLNSNHF</sequence>
<evidence type="ECO:0000256" key="1">
    <source>
        <dbReference type="SAM" id="MobiDB-lite"/>
    </source>
</evidence>
<evidence type="ECO:0000313" key="2">
    <source>
        <dbReference type="EMBL" id="JAH48479.1"/>
    </source>
</evidence>
<proteinExistence type="predicted"/>
<name>A0A0E9T4D6_ANGAN</name>
<reference evidence="2" key="1">
    <citation type="submission" date="2014-11" db="EMBL/GenBank/DDBJ databases">
        <authorList>
            <person name="Amaro Gonzalez C."/>
        </authorList>
    </citation>
    <scope>NUCLEOTIDE SEQUENCE</scope>
</reference>
<reference evidence="2" key="2">
    <citation type="journal article" date="2015" name="Fish Shellfish Immunol.">
        <title>Early steps in the European eel (Anguilla anguilla)-Vibrio vulnificus interaction in the gills: Role of the RtxA13 toxin.</title>
        <authorList>
            <person name="Callol A."/>
            <person name="Pajuelo D."/>
            <person name="Ebbesson L."/>
            <person name="Teles M."/>
            <person name="MacKenzie S."/>
            <person name="Amaro C."/>
        </authorList>
    </citation>
    <scope>NUCLEOTIDE SEQUENCE</scope>
</reference>
<feature type="region of interest" description="Disordered" evidence="1">
    <location>
        <begin position="1"/>
        <end position="24"/>
    </location>
</feature>
<protein>
    <submittedName>
        <fullName evidence="2">Uncharacterized protein</fullName>
    </submittedName>
</protein>